<sequence>MPKRLALTAAITLMALPLCVAAGAAGAADGSAPTAAKAAEAKPYKVEGGKVDPGTYNGYRRYGESCMRCHGPDGAGSSYAPDLTDSLKHMDYDAFAETVINGRKNVNTANNNVMPSFGTTEDVANYLDDIYGYLKARSDGALGRGRPQRIGD</sequence>
<evidence type="ECO:0000256" key="5">
    <source>
        <dbReference type="SAM" id="SignalP"/>
    </source>
</evidence>
<dbReference type="Pfam" id="PF13442">
    <property type="entry name" value="Cytochrome_CBB3"/>
    <property type="match status" value="1"/>
</dbReference>
<feature type="domain" description="Cytochrome c" evidence="6">
    <location>
        <begin position="53"/>
        <end position="138"/>
    </location>
</feature>
<dbReference type="Proteomes" id="UP000315751">
    <property type="component" value="Unassembled WGS sequence"/>
</dbReference>
<feature type="chain" id="PRO_5021864353" evidence="5">
    <location>
        <begin position="28"/>
        <end position="152"/>
    </location>
</feature>
<dbReference type="AlphaFoldDB" id="A0A560GTB2"/>
<keyword evidence="3 4" id="KW-0408">Iron</keyword>
<keyword evidence="5" id="KW-0732">Signal</keyword>
<dbReference type="Gene3D" id="1.10.760.10">
    <property type="entry name" value="Cytochrome c-like domain"/>
    <property type="match status" value="1"/>
</dbReference>
<dbReference type="InterPro" id="IPR009056">
    <property type="entry name" value="Cyt_c-like_dom"/>
</dbReference>
<gene>
    <name evidence="7" type="ORF">FBZ90_11531</name>
</gene>
<proteinExistence type="predicted"/>
<organism evidence="7 8">
    <name type="scientific">Nitrospirillum amazonense</name>
    <dbReference type="NCBI Taxonomy" id="28077"/>
    <lineage>
        <taxon>Bacteria</taxon>
        <taxon>Pseudomonadati</taxon>
        <taxon>Pseudomonadota</taxon>
        <taxon>Alphaproteobacteria</taxon>
        <taxon>Rhodospirillales</taxon>
        <taxon>Azospirillaceae</taxon>
        <taxon>Nitrospirillum</taxon>
    </lineage>
</organism>
<dbReference type="EMBL" id="VITR01000015">
    <property type="protein sequence ID" value="TWB37218.1"/>
    <property type="molecule type" value="Genomic_DNA"/>
</dbReference>
<dbReference type="GO" id="GO:0046872">
    <property type="term" value="F:metal ion binding"/>
    <property type="evidence" value="ECO:0007669"/>
    <property type="project" value="UniProtKB-KW"/>
</dbReference>
<evidence type="ECO:0000259" key="6">
    <source>
        <dbReference type="PROSITE" id="PS51007"/>
    </source>
</evidence>
<evidence type="ECO:0000313" key="7">
    <source>
        <dbReference type="EMBL" id="TWB37218.1"/>
    </source>
</evidence>
<dbReference type="GO" id="GO:0009055">
    <property type="term" value="F:electron transfer activity"/>
    <property type="evidence" value="ECO:0007669"/>
    <property type="project" value="InterPro"/>
</dbReference>
<keyword evidence="1 4" id="KW-0349">Heme</keyword>
<accession>A0A560GTB2</accession>
<dbReference type="InterPro" id="IPR036909">
    <property type="entry name" value="Cyt_c-like_dom_sf"/>
</dbReference>
<evidence type="ECO:0000256" key="2">
    <source>
        <dbReference type="ARBA" id="ARBA00022723"/>
    </source>
</evidence>
<feature type="signal peptide" evidence="5">
    <location>
        <begin position="1"/>
        <end position="27"/>
    </location>
</feature>
<keyword evidence="8" id="KW-1185">Reference proteome</keyword>
<evidence type="ECO:0000256" key="3">
    <source>
        <dbReference type="ARBA" id="ARBA00023004"/>
    </source>
</evidence>
<keyword evidence="2 4" id="KW-0479">Metal-binding</keyword>
<comment type="caution">
    <text evidence="7">The sequence shown here is derived from an EMBL/GenBank/DDBJ whole genome shotgun (WGS) entry which is preliminary data.</text>
</comment>
<reference evidence="7 8" key="1">
    <citation type="submission" date="2019-06" db="EMBL/GenBank/DDBJ databases">
        <title>Genomic Encyclopedia of Type Strains, Phase IV (KMG-V): Genome sequencing to study the core and pangenomes of soil and plant-associated prokaryotes.</title>
        <authorList>
            <person name="Whitman W."/>
        </authorList>
    </citation>
    <scope>NUCLEOTIDE SEQUENCE [LARGE SCALE GENOMIC DNA]</scope>
    <source>
        <strain evidence="7 8">BR 11622</strain>
    </source>
</reference>
<evidence type="ECO:0000256" key="4">
    <source>
        <dbReference type="PROSITE-ProRule" id="PRU00433"/>
    </source>
</evidence>
<protein>
    <submittedName>
        <fullName evidence="7">Methanol metabolism-related c-type cytochrome</fullName>
    </submittedName>
</protein>
<evidence type="ECO:0000313" key="8">
    <source>
        <dbReference type="Proteomes" id="UP000315751"/>
    </source>
</evidence>
<dbReference type="RefSeq" id="WP_211102249.1">
    <property type="nucleotide sequence ID" value="NZ_VITR01000015.1"/>
</dbReference>
<evidence type="ECO:0000256" key="1">
    <source>
        <dbReference type="ARBA" id="ARBA00022617"/>
    </source>
</evidence>
<dbReference type="GO" id="GO:0020037">
    <property type="term" value="F:heme binding"/>
    <property type="evidence" value="ECO:0007669"/>
    <property type="project" value="InterPro"/>
</dbReference>
<dbReference type="SUPFAM" id="SSF46626">
    <property type="entry name" value="Cytochrome c"/>
    <property type="match status" value="1"/>
</dbReference>
<dbReference type="PROSITE" id="PS51007">
    <property type="entry name" value="CYTC"/>
    <property type="match status" value="1"/>
</dbReference>
<name>A0A560GTB2_9PROT</name>